<dbReference type="InterPro" id="IPR001841">
    <property type="entry name" value="Znf_RING"/>
</dbReference>
<dbReference type="InterPro" id="IPR000571">
    <property type="entry name" value="Znf_CCCH"/>
</dbReference>
<feature type="region of interest" description="Disordered" evidence="6">
    <location>
        <begin position="29"/>
        <end position="99"/>
    </location>
</feature>
<dbReference type="Gene3D" id="3.30.40.10">
    <property type="entry name" value="Zinc/RING finger domain, C3HC4 (zinc finger)"/>
    <property type="match status" value="1"/>
</dbReference>
<sequence>MSSSVCLYFMRGSCRFGNRCWNSHDLGSIRSNSPPQIQAESSSNVDDKIRFPSFAARRKTTSMTASPSSSASRPRQRNQVLPNTANKSPETNKTATQDKWIIQNNYTSETIESTPDSMLVETIKKLNEAENSIISLRQQLRTNENNFSCMQDLTEQCVENDLKCSICYEMFIEPTVLNCSHTFCLECIESWTQRANHCPTCRVRITNKSHCLTLDTYLDNISEHLSSEIKTRRETLKVERHNNKVEVNRNQRNNARINHRSRFRRQIWNEQDHYNNEPGNAPGNRNNGLFANPLNSVQ</sequence>
<feature type="coiled-coil region" evidence="5">
    <location>
        <begin position="119"/>
        <end position="146"/>
    </location>
</feature>
<feature type="region of interest" description="Disordered" evidence="6">
    <location>
        <begin position="272"/>
        <end position="298"/>
    </location>
</feature>
<dbReference type="PANTHER" id="PTHR23327">
    <property type="entry name" value="RING FINGER PROTEIN 127"/>
    <property type="match status" value="1"/>
</dbReference>
<evidence type="ECO:0000259" key="7">
    <source>
        <dbReference type="PROSITE" id="PS50089"/>
    </source>
</evidence>
<name>A0A2S2NV50_SCHGA</name>
<evidence type="ECO:0000313" key="9">
    <source>
        <dbReference type="EMBL" id="MBY21093.1"/>
    </source>
</evidence>
<dbReference type="PROSITE" id="PS50216">
    <property type="entry name" value="DHHC"/>
    <property type="match status" value="1"/>
</dbReference>
<dbReference type="PROSITE" id="PS50103">
    <property type="entry name" value="ZF_C3H1"/>
    <property type="match status" value="1"/>
</dbReference>
<dbReference type="SMART" id="SM00184">
    <property type="entry name" value="RING"/>
    <property type="match status" value="1"/>
</dbReference>
<feature type="compositionally biased region" description="Polar residues" evidence="6">
    <location>
        <begin position="283"/>
        <end position="298"/>
    </location>
</feature>
<feature type="compositionally biased region" description="Polar residues" evidence="6">
    <location>
        <begin position="29"/>
        <end position="44"/>
    </location>
</feature>
<gene>
    <name evidence="9" type="primary">rnf8-a_1</name>
    <name evidence="9" type="ORF">g.102925</name>
</gene>
<feature type="compositionally biased region" description="Polar residues" evidence="6">
    <location>
        <begin position="77"/>
        <end position="99"/>
    </location>
</feature>
<feature type="domain" description="RING-type" evidence="7">
    <location>
        <begin position="164"/>
        <end position="202"/>
    </location>
</feature>
<protein>
    <submittedName>
        <fullName evidence="9">E3 ubiquitin-protein ligase</fullName>
    </submittedName>
</protein>
<evidence type="ECO:0000256" key="5">
    <source>
        <dbReference type="SAM" id="Coils"/>
    </source>
</evidence>
<dbReference type="GO" id="GO:0008270">
    <property type="term" value="F:zinc ion binding"/>
    <property type="evidence" value="ECO:0007669"/>
    <property type="project" value="UniProtKB-KW"/>
</dbReference>
<dbReference type="AlphaFoldDB" id="A0A2S2NV50"/>
<keyword evidence="2 4" id="KW-0863">Zinc-finger</keyword>
<feature type="zinc finger region" description="C3H1-type" evidence="4">
    <location>
        <begin position="1"/>
        <end position="27"/>
    </location>
</feature>
<evidence type="ECO:0000256" key="1">
    <source>
        <dbReference type="ARBA" id="ARBA00022723"/>
    </source>
</evidence>
<evidence type="ECO:0000259" key="8">
    <source>
        <dbReference type="PROSITE" id="PS50103"/>
    </source>
</evidence>
<feature type="domain" description="C3H1-type" evidence="8">
    <location>
        <begin position="1"/>
        <end position="27"/>
    </location>
</feature>
<dbReference type="EMBL" id="GGMR01008474">
    <property type="protein sequence ID" value="MBY21093.1"/>
    <property type="molecule type" value="Transcribed_RNA"/>
</dbReference>
<dbReference type="InterPro" id="IPR017907">
    <property type="entry name" value="Znf_RING_CS"/>
</dbReference>
<dbReference type="SUPFAM" id="SSF57850">
    <property type="entry name" value="RING/U-box"/>
    <property type="match status" value="1"/>
</dbReference>
<dbReference type="PROSITE" id="PS50089">
    <property type="entry name" value="ZF_RING_2"/>
    <property type="match status" value="1"/>
</dbReference>
<accession>A0A2S2NV50</accession>
<evidence type="ECO:0000256" key="2">
    <source>
        <dbReference type="ARBA" id="ARBA00022771"/>
    </source>
</evidence>
<dbReference type="PROSITE" id="PS00518">
    <property type="entry name" value="ZF_RING_1"/>
    <property type="match status" value="1"/>
</dbReference>
<keyword evidence="3 4" id="KW-0862">Zinc</keyword>
<evidence type="ECO:0000256" key="6">
    <source>
        <dbReference type="SAM" id="MobiDB-lite"/>
    </source>
</evidence>
<dbReference type="Pfam" id="PF13923">
    <property type="entry name" value="zf-C3HC4_2"/>
    <property type="match status" value="1"/>
</dbReference>
<proteinExistence type="predicted"/>
<evidence type="ECO:0000256" key="3">
    <source>
        <dbReference type="ARBA" id="ARBA00022833"/>
    </source>
</evidence>
<dbReference type="SMART" id="SM00356">
    <property type="entry name" value="ZnF_C3H1"/>
    <property type="match status" value="1"/>
</dbReference>
<keyword evidence="1 4" id="KW-0479">Metal-binding</keyword>
<evidence type="ECO:0000256" key="4">
    <source>
        <dbReference type="PROSITE-ProRule" id="PRU00723"/>
    </source>
</evidence>
<reference evidence="9" key="1">
    <citation type="submission" date="2018-04" db="EMBL/GenBank/DDBJ databases">
        <title>Transcriptome of Schizaphis graminum biotype I.</title>
        <authorList>
            <person name="Scully E.D."/>
            <person name="Geib S.M."/>
            <person name="Palmer N.A."/>
            <person name="Koch K."/>
            <person name="Bradshaw J."/>
            <person name="Heng-Moss T."/>
            <person name="Sarath G."/>
        </authorList>
    </citation>
    <scope>NUCLEOTIDE SEQUENCE</scope>
</reference>
<keyword evidence="5" id="KW-0175">Coiled coil</keyword>
<dbReference type="InterPro" id="IPR013083">
    <property type="entry name" value="Znf_RING/FYVE/PHD"/>
</dbReference>
<dbReference type="Gene3D" id="4.10.1000.10">
    <property type="entry name" value="Zinc finger, CCCH-type"/>
    <property type="match status" value="1"/>
</dbReference>
<organism evidence="9">
    <name type="scientific">Schizaphis graminum</name>
    <name type="common">Green bug aphid</name>
    <dbReference type="NCBI Taxonomy" id="13262"/>
    <lineage>
        <taxon>Eukaryota</taxon>
        <taxon>Metazoa</taxon>
        <taxon>Ecdysozoa</taxon>
        <taxon>Arthropoda</taxon>
        <taxon>Hexapoda</taxon>
        <taxon>Insecta</taxon>
        <taxon>Pterygota</taxon>
        <taxon>Neoptera</taxon>
        <taxon>Paraneoptera</taxon>
        <taxon>Hemiptera</taxon>
        <taxon>Sternorrhyncha</taxon>
        <taxon>Aphidomorpha</taxon>
        <taxon>Aphidoidea</taxon>
        <taxon>Aphididae</taxon>
        <taxon>Aphidini</taxon>
        <taxon>Schizaphis</taxon>
    </lineage>
</organism>